<protein>
    <submittedName>
        <fullName evidence="1">Uncharacterized protein</fullName>
    </submittedName>
</protein>
<sequence>MHTPGIFRGTDEEMQATQLCRGNRYSTPQASTVYRSPNVESGSFTTGGGRLHHPLQWAAMEYKTGRTSVPCTPIQ</sequence>
<organism evidence="1">
    <name type="scientific">Anguilla anguilla</name>
    <name type="common">European freshwater eel</name>
    <name type="synonym">Muraena anguilla</name>
    <dbReference type="NCBI Taxonomy" id="7936"/>
    <lineage>
        <taxon>Eukaryota</taxon>
        <taxon>Metazoa</taxon>
        <taxon>Chordata</taxon>
        <taxon>Craniata</taxon>
        <taxon>Vertebrata</taxon>
        <taxon>Euteleostomi</taxon>
        <taxon>Actinopterygii</taxon>
        <taxon>Neopterygii</taxon>
        <taxon>Teleostei</taxon>
        <taxon>Anguilliformes</taxon>
        <taxon>Anguillidae</taxon>
        <taxon>Anguilla</taxon>
    </lineage>
</organism>
<accession>A0A0E9R5G2</accession>
<reference evidence="1" key="2">
    <citation type="journal article" date="2015" name="Fish Shellfish Immunol.">
        <title>Early steps in the European eel (Anguilla anguilla)-Vibrio vulnificus interaction in the gills: Role of the RtxA13 toxin.</title>
        <authorList>
            <person name="Callol A."/>
            <person name="Pajuelo D."/>
            <person name="Ebbesson L."/>
            <person name="Teles M."/>
            <person name="MacKenzie S."/>
            <person name="Amaro C."/>
        </authorList>
    </citation>
    <scope>NUCLEOTIDE SEQUENCE</scope>
</reference>
<name>A0A0E9R5G2_ANGAN</name>
<proteinExistence type="predicted"/>
<reference evidence="1" key="1">
    <citation type="submission" date="2014-11" db="EMBL/GenBank/DDBJ databases">
        <authorList>
            <person name="Amaro Gonzalez C."/>
        </authorList>
    </citation>
    <scope>NUCLEOTIDE SEQUENCE</scope>
</reference>
<evidence type="ECO:0000313" key="1">
    <source>
        <dbReference type="EMBL" id="JAH23588.1"/>
    </source>
</evidence>
<dbReference type="AlphaFoldDB" id="A0A0E9R5G2"/>
<dbReference type="EMBL" id="GBXM01084989">
    <property type="protein sequence ID" value="JAH23588.1"/>
    <property type="molecule type" value="Transcribed_RNA"/>
</dbReference>